<dbReference type="Gene3D" id="2.60.40.1930">
    <property type="match status" value="1"/>
</dbReference>
<protein>
    <submittedName>
        <fullName evidence="1">Carboxypeptidase regulatory-like domain-containing protein</fullName>
    </submittedName>
</protein>
<gene>
    <name evidence="1" type="ORF">ACFSYC_05025</name>
</gene>
<name>A0ABW5XNT2_9SPHI</name>
<keyword evidence="2" id="KW-1185">Reference proteome</keyword>
<dbReference type="SUPFAM" id="SSF49464">
    <property type="entry name" value="Carboxypeptidase regulatory domain-like"/>
    <property type="match status" value="1"/>
</dbReference>
<dbReference type="Gene3D" id="2.60.40.1120">
    <property type="entry name" value="Carboxypeptidase-like, regulatory domain"/>
    <property type="match status" value="1"/>
</dbReference>
<organism evidence="1 2">
    <name type="scientific">Mucilaginibacter antarcticus</name>
    <dbReference type="NCBI Taxonomy" id="1855725"/>
    <lineage>
        <taxon>Bacteria</taxon>
        <taxon>Pseudomonadati</taxon>
        <taxon>Bacteroidota</taxon>
        <taxon>Sphingobacteriia</taxon>
        <taxon>Sphingobacteriales</taxon>
        <taxon>Sphingobacteriaceae</taxon>
        <taxon>Mucilaginibacter</taxon>
    </lineage>
</organism>
<accession>A0ABW5XNT2</accession>
<evidence type="ECO:0000313" key="1">
    <source>
        <dbReference type="EMBL" id="MFD2864044.1"/>
    </source>
</evidence>
<dbReference type="InterPro" id="IPR013784">
    <property type="entry name" value="Carb-bd-like_fold"/>
</dbReference>
<dbReference type="RefSeq" id="WP_377124177.1">
    <property type="nucleotide sequence ID" value="NZ_JBHUON010000004.1"/>
</dbReference>
<dbReference type="Proteomes" id="UP001597601">
    <property type="component" value="Unassembled WGS sequence"/>
</dbReference>
<dbReference type="Pfam" id="PF13715">
    <property type="entry name" value="CarbopepD_reg_2"/>
    <property type="match status" value="1"/>
</dbReference>
<evidence type="ECO:0000313" key="2">
    <source>
        <dbReference type="Proteomes" id="UP001597601"/>
    </source>
</evidence>
<dbReference type="InterPro" id="IPR008969">
    <property type="entry name" value="CarboxyPept-like_regulatory"/>
</dbReference>
<proteinExistence type="predicted"/>
<comment type="caution">
    <text evidence="1">The sequence shown here is derived from an EMBL/GenBank/DDBJ whole genome shotgun (WGS) entry which is preliminary data.</text>
</comment>
<reference evidence="2" key="1">
    <citation type="journal article" date="2019" name="Int. J. Syst. Evol. Microbiol.">
        <title>The Global Catalogue of Microorganisms (GCM) 10K type strain sequencing project: providing services to taxonomists for standard genome sequencing and annotation.</title>
        <authorList>
            <consortium name="The Broad Institute Genomics Platform"/>
            <consortium name="The Broad Institute Genome Sequencing Center for Infectious Disease"/>
            <person name="Wu L."/>
            <person name="Ma J."/>
        </authorList>
    </citation>
    <scope>NUCLEOTIDE SEQUENCE [LARGE SCALE GENOMIC DNA]</scope>
    <source>
        <strain evidence="2">KCTC 52232</strain>
    </source>
</reference>
<dbReference type="EMBL" id="JBHUON010000004">
    <property type="protein sequence ID" value="MFD2864044.1"/>
    <property type="molecule type" value="Genomic_DNA"/>
</dbReference>
<sequence>MKPFLQLLLFWTVLLLPTMVAGQTYNLSGSVTDDKGQPLNSATVFIGGSERVTLTDENGLFNFASVPQGTFKLSAQMLGYESLTQNIIVNNATVKVGFILQPKYIALAKVTIGKRSKTDANLELFKQNFLGTSDNARQCVILNPQVINFSTKKNLLLADADAFLIIENRSLGYRIHYLLQDFGYNKAEDIALYHGEFSFEEMEGTGEQKSQWAKNRLQTYQGSFMHFLRSVYANNTLENGFIVRPMYGYKRLKVDGYTIDPDMAVIKDRLVQFDSLITVIDTGFMSFKFSMLYVNYAPQKAATFALNRSDAKKNKYSDSKTSILKLATEQAIIDEKGSYTDYRDFYIHGNWARARVGDQLPVEYKPPVPDIPRGSVPVNPLVVAFQKWTDSIPQEKVYLHMDKPYYALGDTIWFKGYLTTGSSHQLSAISGAVHVDLINERDSVVKNLKLPVTSGMAMGNFILGDEYTEGNYRIRAYTQWMRNAGPVYFFDHTFTVGDIGNRDVVTRADYRYKDIDGKQVLTALLNFTNDEGKAVAGQNVRYQIVIDKKIVWSQNVKTDALGSISININNDNKVNLAGAYIHTTLEGADKYPVVRDFAIKAALSQSDVQFFPEGGNLVNGITSRIAFKAVGVDGLGVNIKGKITDNENNEITAIETLQAGMGSFTLRPQTGKTYKANITFADGTIKTIDLPKAADEGYTLSVYQPNKDSLLVRISASASLLKMPVYLIAQTNGEIIFASPVKDGAIWLDKKDFRTGITQFTLFNINGEPLSERIAFIKNNDQMQLVLKTNKTTYGSKEKIQVGLDARDSDGQPTFGNFSVSVIDESKLPVNENKESTIFTNILLTSDLKGYVEQPNYYFTAATEEVNKALDNLMLTQGYRRFAWKDLSTTVNTKPKFKAEGLGTNITGKVTTLANKLLPNATVNLISPRAKLAKVTNTDANGNFSFDGMFLTDSVKLTIAARSKASDKVRLMLDTIPTLKVNKNPNLGDVSTNIAQTLKTYIDNGKKLDDIYEKAGLLDKVHRLREVRIRARKKDIGQPNYGIQIRDVSVDHSYVIPEADKCANLGNCLQGKLPGVVFKEFVYKVRRSDNDSIEYHYYYYPYCRQANGLRPMKLIVDGTLISDPMQIGDIFDNNILDPQDVLKIEVVTTNTAAISVIGGAAIMIHTTRGMNKKFYTPNLANISPKGFNKVREFYHPKYDQPGNDTKLPDLRSTIYWNPYLKTDANGKATLDFYNADGPGNYKVIVEGINADGELGRQVYRYKVE</sequence>
<dbReference type="SUPFAM" id="SSF49452">
    <property type="entry name" value="Starch-binding domain-like"/>
    <property type="match status" value="1"/>
</dbReference>